<evidence type="ECO:0000313" key="2">
    <source>
        <dbReference type="EMBL" id="MCW5320562.1"/>
    </source>
</evidence>
<feature type="chain" id="PRO_5047451406" evidence="1">
    <location>
        <begin position="24"/>
        <end position="138"/>
    </location>
</feature>
<dbReference type="EMBL" id="QZCW01000001">
    <property type="protein sequence ID" value="MCW5320562.1"/>
    <property type="molecule type" value="Genomic_DNA"/>
</dbReference>
<feature type="signal peptide" evidence="1">
    <location>
        <begin position="1"/>
        <end position="23"/>
    </location>
</feature>
<evidence type="ECO:0000256" key="1">
    <source>
        <dbReference type="SAM" id="SignalP"/>
    </source>
</evidence>
<comment type="caution">
    <text evidence="2">The sequence shown here is derived from an EMBL/GenBank/DDBJ whole genome shotgun (WGS) entry which is preliminary data.</text>
</comment>
<evidence type="ECO:0000313" key="3">
    <source>
        <dbReference type="Proteomes" id="UP001208935"/>
    </source>
</evidence>
<name>A0ABT3KQG2_9BURK</name>
<reference evidence="3" key="1">
    <citation type="submission" date="2023-07" db="EMBL/GenBank/DDBJ databases">
        <title>Verminephrobacter genomes.</title>
        <authorList>
            <person name="Lund M.B."/>
        </authorList>
    </citation>
    <scope>NUCLEOTIDE SEQUENCE [LARGE SCALE GENOMIC DNA]</scope>
    <source>
        <strain evidence="3">AtM5-05</strain>
    </source>
</reference>
<gene>
    <name evidence="2" type="ORF">D5039_05000</name>
</gene>
<sequence>MRIRFERVPICCLLFAVMAQAGAAEQAKTQAGAVAQAKALAKETSDLMSLHSMMLVTAVRQRDTKGGKEDFQRFISGPQNKLQFRWGDLPRDVKIEYIDCIAALDEFINRSNDSFKAGIILPESRDLKENTASCRKRK</sequence>
<organism evidence="2 3">
    <name type="scientific">Verminephrobacter aporrectodeae subsp. tuberculatae</name>
    <dbReference type="NCBI Taxonomy" id="1110392"/>
    <lineage>
        <taxon>Bacteria</taxon>
        <taxon>Pseudomonadati</taxon>
        <taxon>Pseudomonadota</taxon>
        <taxon>Betaproteobacteria</taxon>
        <taxon>Burkholderiales</taxon>
        <taxon>Comamonadaceae</taxon>
        <taxon>Verminephrobacter</taxon>
    </lineage>
</organism>
<keyword evidence="1" id="KW-0732">Signal</keyword>
<accession>A0ABT3KQG2</accession>
<protein>
    <submittedName>
        <fullName evidence="2">Uncharacterized protein</fullName>
    </submittedName>
</protein>
<proteinExistence type="predicted"/>
<dbReference type="RefSeq" id="WP_265281280.1">
    <property type="nucleotide sequence ID" value="NZ_QZCW01000001.1"/>
</dbReference>
<keyword evidence="3" id="KW-1185">Reference proteome</keyword>
<dbReference type="Proteomes" id="UP001208935">
    <property type="component" value="Unassembled WGS sequence"/>
</dbReference>